<reference evidence="13 14" key="1">
    <citation type="submission" date="2017-10" db="EMBL/GenBank/DDBJ databases">
        <title>Bacillus sp. nov., a halophilic bacterium isolated from a Keqin Lake.</title>
        <authorList>
            <person name="Wang H."/>
        </authorList>
    </citation>
    <scope>NUCLEOTIDE SEQUENCE [LARGE SCALE GENOMIC DNA]</scope>
    <source>
        <strain evidence="13 14">KQ-12</strain>
    </source>
</reference>
<sequence>MKTIKVVYPLSNFIQENSESCVMALGFFDGVHLGHQEIIKTAKRIANQKNLKLAVMTFSPHPTAVIKKGEQVTKYMTPMAIKEKIFKKIGVDILYVVDFNIQVAQIPHDQFVKEYLYGLKCKHVVAGFDYKYGFKGKGNMTQLQFDAKGQFCVTTVEKQEKCEHKVSSTLLRKLISSGRVEDVPTYLGKQYEVEGILKRNRNEYTLHIDSNYFIPCSGSYEVAMIIGDMVTKGVCEVTSNDLPGQLRITTLYGDLCKESSPAQLHWENFIADFDMDVFHAQAHLDEIELSMLPQ</sequence>
<dbReference type="PANTHER" id="PTHR22749:SF6">
    <property type="entry name" value="RIBOFLAVIN KINASE"/>
    <property type="match status" value="1"/>
</dbReference>
<comment type="catalytic activity">
    <reaction evidence="11">
        <text>FMN + ATP + H(+) = FAD + diphosphate</text>
        <dbReference type="Rhea" id="RHEA:17237"/>
        <dbReference type="ChEBI" id="CHEBI:15378"/>
        <dbReference type="ChEBI" id="CHEBI:30616"/>
        <dbReference type="ChEBI" id="CHEBI:33019"/>
        <dbReference type="ChEBI" id="CHEBI:57692"/>
        <dbReference type="ChEBI" id="CHEBI:58210"/>
        <dbReference type="EC" id="2.7.7.2"/>
    </reaction>
</comment>
<dbReference type="Proteomes" id="UP000248214">
    <property type="component" value="Unassembled WGS sequence"/>
</dbReference>
<dbReference type="AlphaFoldDB" id="A0A323TJ41"/>
<dbReference type="GO" id="GO:0005524">
    <property type="term" value="F:ATP binding"/>
    <property type="evidence" value="ECO:0007669"/>
    <property type="project" value="UniProtKB-KW"/>
</dbReference>
<accession>A0A323TJ41</accession>
<dbReference type="UniPathway" id="UPA00277">
    <property type="reaction ID" value="UER00407"/>
</dbReference>
<dbReference type="EC" id="2.7.7.2" evidence="3"/>
<keyword evidence="6 13" id="KW-0808">Transferase</keyword>
<evidence type="ECO:0000259" key="12">
    <source>
        <dbReference type="Pfam" id="PF06574"/>
    </source>
</evidence>
<comment type="similarity">
    <text evidence="2">Belongs to the RibF family.</text>
</comment>
<evidence type="ECO:0000256" key="3">
    <source>
        <dbReference type="ARBA" id="ARBA00012393"/>
    </source>
</evidence>
<comment type="pathway">
    <text evidence="1">Cofactor biosynthesis; FAD biosynthesis; FAD from FMN: step 1/1.</text>
</comment>
<keyword evidence="9" id="KW-0274">FAD</keyword>
<dbReference type="GO" id="GO:0008531">
    <property type="term" value="F:riboflavin kinase activity"/>
    <property type="evidence" value="ECO:0007669"/>
    <property type="project" value="TreeGrafter"/>
</dbReference>
<dbReference type="PANTHER" id="PTHR22749">
    <property type="entry name" value="RIBOFLAVIN KINASE/FMN ADENYLYLTRANSFERASE"/>
    <property type="match status" value="1"/>
</dbReference>
<gene>
    <name evidence="13" type="ORF">CR194_04740</name>
</gene>
<feature type="domain" description="FAD synthetase" evidence="12">
    <location>
        <begin position="15"/>
        <end position="169"/>
    </location>
</feature>
<evidence type="ECO:0000256" key="11">
    <source>
        <dbReference type="ARBA" id="ARBA00049494"/>
    </source>
</evidence>
<evidence type="ECO:0000313" key="13">
    <source>
        <dbReference type="EMBL" id="PYZ94838.1"/>
    </source>
</evidence>
<dbReference type="GO" id="GO:0003919">
    <property type="term" value="F:FMN adenylyltransferase activity"/>
    <property type="evidence" value="ECO:0007669"/>
    <property type="project" value="UniProtKB-EC"/>
</dbReference>
<organism evidence="13 14">
    <name type="scientific">Salipaludibacillus keqinensis</name>
    <dbReference type="NCBI Taxonomy" id="2045207"/>
    <lineage>
        <taxon>Bacteria</taxon>
        <taxon>Bacillati</taxon>
        <taxon>Bacillota</taxon>
        <taxon>Bacilli</taxon>
        <taxon>Bacillales</taxon>
        <taxon>Bacillaceae</taxon>
    </lineage>
</organism>
<dbReference type="NCBIfam" id="TIGR00125">
    <property type="entry name" value="cyt_tran_rel"/>
    <property type="match status" value="1"/>
</dbReference>
<dbReference type="GO" id="GO:0009231">
    <property type="term" value="P:riboflavin biosynthetic process"/>
    <property type="evidence" value="ECO:0007669"/>
    <property type="project" value="InterPro"/>
</dbReference>
<evidence type="ECO:0000256" key="10">
    <source>
        <dbReference type="ARBA" id="ARBA00022840"/>
    </source>
</evidence>
<dbReference type="Gene3D" id="3.40.50.620">
    <property type="entry name" value="HUPs"/>
    <property type="match status" value="1"/>
</dbReference>
<evidence type="ECO:0000256" key="1">
    <source>
        <dbReference type="ARBA" id="ARBA00004726"/>
    </source>
</evidence>
<dbReference type="InterPro" id="IPR015864">
    <property type="entry name" value="FAD_synthase"/>
</dbReference>
<dbReference type="EMBL" id="PDOD01000001">
    <property type="protein sequence ID" value="PYZ94838.1"/>
    <property type="molecule type" value="Genomic_DNA"/>
</dbReference>
<dbReference type="GO" id="GO:0006747">
    <property type="term" value="P:FAD biosynthetic process"/>
    <property type="evidence" value="ECO:0007669"/>
    <property type="project" value="UniProtKB-UniPathway"/>
</dbReference>
<keyword evidence="8" id="KW-0547">Nucleotide-binding</keyword>
<dbReference type="FunFam" id="3.40.50.620:FF:000021">
    <property type="entry name" value="Riboflavin biosynthesis protein"/>
    <property type="match status" value="1"/>
</dbReference>
<keyword evidence="14" id="KW-1185">Reference proteome</keyword>
<dbReference type="InterPro" id="IPR023468">
    <property type="entry name" value="Riboflavin_kinase"/>
</dbReference>
<keyword evidence="5" id="KW-0288">FMN</keyword>
<dbReference type="InterPro" id="IPR014729">
    <property type="entry name" value="Rossmann-like_a/b/a_fold"/>
</dbReference>
<dbReference type="OrthoDB" id="9803667at2"/>
<name>A0A323TJ41_9BACI</name>
<evidence type="ECO:0000256" key="7">
    <source>
        <dbReference type="ARBA" id="ARBA00022695"/>
    </source>
</evidence>
<evidence type="ECO:0000256" key="9">
    <source>
        <dbReference type="ARBA" id="ARBA00022827"/>
    </source>
</evidence>
<protein>
    <recommendedName>
        <fullName evidence="3">FAD synthase</fullName>
        <ecNumber evidence="3">2.7.7.2</ecNumber>
    </recommendedName>
</protein>
<evidence type="ECO:0000256" key="4">
    <source>
        <dbReference type="ARBA" id="ARBA00022630"/>
    </source>
</evidence>
<keyword evidence="10" id="KW-0067">ATP-binding</keyword>
<dbReference type="GO" id="GO:0009398">
    <property type="term" value="P:FMN biosynthetic process"/>
    <property type="evidence" value="ECO:0007669"/>
    <property type="project" value="TreeGrafter"/>
</dbReference>
<evidence type="ECO:0000256" key="8">
    <source>
        <dbReference type="ARBA" id="ARBA00022741"/>
    </source>
</evidence>
<comment type="caution">
    <text evidence="13">The sequence shown here is derived from an EMBL/GenBank/DDBJ whole genome shotgun (WGS) entry which is preliminary data.</text>
</comment>
<evidence type="ECO:0000313" key="14">
    <source>
        <dbReference type="Proteomes" id="UP000248214"/>
    </source>
</evidence>
<dbReference type="InterPro" id="IPR004821">
    <property type="entry name" value="Cyt_trans-like"/>
</dbReference>
<evidence type="ECO:0000256" key="5">
    <source>
        <dbReference type="ARBA" id="ARBA00022643"/>
    </source>
</evidence>
<dbReference type="SUPFAM" id="SSF52374">
    <property type="entry name" value="Nucleotidylyl transferase"/>
    <property type="match status" value="1"/>
</dbReference>
<keyword evidence="4" id="KW-0285">Flavoprotein</keyword>
<dbReference type="Pfam" id="PF06574">
    <property type="entry name" value="FAD_syn"/>
    <property type="match status" value="1"/>
</dbReference>
<keyword evidence="7" id="KW-0548">Nucleotidyltransferase</keyword>
<evidence type="ECO:0000256" key="6">
    <source>
        <dbReference type="ARBA" id="ARBA00022679"/>
    </source>
</evidence>
<proteinExistence type="inferred from homology"/>
<dbReference type="RefSeq" id="WP_110608471.1">
    <property type="nucleotide sequence ID" value="NZ_PDOD01000001.1"/>
</dbReference>
<evidence type="ECO:0000256" key="2">
    <source>
        <dbReference type="ARBA" id="ARBA00010214"/>
    </source>
</evidence>
<dbReference type="CDD" id="cd02064">
    <property type="entry name" value="FAD_synthetase_N"/>
    <property type="match status" value="1"/>
</dbReference>